<evidence type="ECO:0000259" key="1">
    <source>
        <dbReference type="SMART" id="SM01043"/>
    </source>
</evidence>
<dbReference type="PANTHER" id="PTHR35807">
    <property type="entry name" value="TRANSCRIPTIONAL REGULATOR REDD-RELATED"/>
    <property type="match status" value="1"/>
</dbReference>
<proteinExistence type="predicted"/>
<dbReference type="InterPro" id="IPR005158">
    <property type="entry name" value="BTAD"/>
</dbReference>
<sequence length="418" mass="49182">MLANNLKLTYENDEECLKVYTLGCFEVVLDGKVISNDCKRSQQVWNLFKYTLTYRNKRIVQENFFDVLWNDKECDNPVKALQNLVYRLRMLLDYKGVNKDGESVINYSQGCYSWNKKSHYWTDVDEFEELYEKAKTYEKNEDFLNAIEISQRALMLYKGDYLCEDSYNEWVMPVRNYYHRIYMDIIANLIKLLKNYRRNKDILRVCEEALMIQPFEESIHLPYIEALIEEGNMVQAQKQYEYVTSMLYEEMGVKPSSDLQKLYSKIKCKNNKGLVDLGSFQKMMMDNHESDGAFFCEPDTFVSVYKLECHRAVRTKQIVFMGLFTITRTKNRTHDSKVMKNGIGSFLNILIQDLREGDVVTAWSETQILVILSGTTYEQANMILDRVVNKYEENSSKKIIVKALLKSIDCSGRQNEKL</sequence>
<dbReference type="RefSeq" id="WP_216127547.1">
    <property type="nucleotide sequence ID" value="NZ_CP086239.1"/>
</dbReference>
<protein>
    <submittedName>
        <fullName evidence="2">Bacterial transcriptional activator domain-containing protein</fullName>
    </submittedName>
</protein>
<dbReference type="EMBL" id="CP086239">
    <property type="protein sequence ID" value="WAG62502.1"/>
    <property type="molecule type" value="Genomic_DNA"/>
</dbReference>
<reference evidence="2" key="1">
    <citation type="submission" date="2021-11" db="EMBL/GenBank/DDBJ databases">
        <title>Clostridia strains as spoilage organisms.</title>
        <authorList>
            <person name="Wambui J."/>
            <person name="Stevens M.J.A."/>
            <person name="Stephan R."/>
        </authorList>
    </citation>
    <scope>NUCLEOTIDE SEQUENCE</scope>
    <source>
        <strain evidence="2">CF009</strain>
    </source>
</reference>
<gene>
    <name evidence="2" type="ORF">LL038_09795</name>
</gene>
<feature type="domain" description="Bacterial transcriptional activator" evidence="1">
    <location>
        <begin position="122"/>
        <end position="267"/>
    </location>
</feature>
<name>A0AA47ELQ3_9CLOT</name>
<dbReference type="InterPro" id="IPR051677">
    <property type="entry name" value="AfsR-DnrI-RedD_regulator"/>
</dbReference>
<dbReference type="Proteomes" id="UP001164733">
    <property type="component" value="Chromosome"/>
</dbReference>
<accession>A0AA47ELQ3</accession>
<organism evidence="2 3">
    <name type="scientific">Clostridium estertheticum</name>
    <dbReference type="NCBI Taxonomy" id="238834"/>
    <lineage>
        <taxon>Bacteria</taxon>
        <taxon>Bacillati</taxon>
        <taxon>Bacillota</taxon>
        <taxon>Clostridia</taxon>
        <taxon>Eubacteriales</taxon>
        <taxon>Clostridiaceae</taxon>
        <taxon>Clostridium</taxon>
    </lineage>
</organism>
<dbReference type="Pfam" id="PF03704">
    <property type="entry name" value="BTAD"/>
    <property type="match status" value="1"/>
</dbReference>
<dbReference type="AlphaFoldDB" id="A0AA47ELQ3"/>
<evidence type="ECO:0000313" key="3">
    <source>
        <dbReference type="Proteomes" id="UP001164733"/>
    </source>
</evidence>
<dbReference type="SMART" id="SM01043">
    <property type="entry name" value="BTAD"/>
    <property type="match status" value="1"/>
</dbReference>
<evidence type="ECO:0000313" key="2">
    <source>
        <dbReference type="EMBL" id="WAG62502.1"/>
    </source>
</evidence>